<feature type="domain" description="MRNA cap 0 methyltransferase" evidence="13">
    <location>
        <begin position="254"/>
        <end position="642"/>
    </location>
</feature>
<dbReference type="OrthoDB" id="10248867at2759"/>
<comment type="catalytic activity">
    <reaction evidence="10">
        <text>a 5'-end (5'-triphosphoguanosine)-ribonucleoside in mRNA + S-adenosyl-L-methionine = a 5'-end (N(7)-methyl 5'-triphosphoguanosine)-ribonucleoside in mRNA + S-adenosyl-L-homocysteine</text>
        <dbReference type="Rhea" id="RHEA:67008"/>
        <dbReference type="Rhea" id="RHEA-COMP:17166"/>
        <dbReference type="Rhea" id="RHEA-COMP:17167"/>
        <dbReference type="ChEBI" id="CHEBI:57856"/>
        <dbReference type="ChEBI" id="CHEBI:59789"/>
        <dbReference type="ChEBI" id="CHEBI:156461"/>
        <dbReference type="ChEBI" id="CHEBI:167617"/>
        <dbReference type="EC" id="2.1.1.56"/>
    </reaction>
</comment>
<feature type="compositionally biased region" description="Basic residues" evidence="12">
    <location>
        <begin position="136"/>
        <end position="156"/>
    </location>
</feature>
<evidence type="ECO:0000256" key="8">
    <source>
        <dbReference type="ARBA" id="ARBA00032772"/>
    </source>
</evidence>
<dbReference type="Proteomes" id="UP000800092">
    <property type="component" value="Unassembled WGS sequence"/>
</dbReference>
<sequence>MADRRGSVMFDPARDHFVPTDDTQNDDQSTQEGSQNQNSEASVSEQARIQPKAMTNGKKRSHSPDSEVLQASSPQLHNGAPQSPASQNITEEPRNKKMKTGDSDAVPSSSTPLDPKKLPKIPRKQKDTSTTEQSKTRKQHPVKRRAERAEKARRRSSPPSAPPTNHDPSPLKDPSPSRSRSGSRSPPRQRKRPGAGARINRDEIERVKRLQAERERQQSSQTSVALAGRGVQDVVRQHYNAVPERGREWRRTDSKIKGLRSFNNWVKSAVIQKFAPQEDFTPGGGAGGEERRGGGLLVLDVGCGKGGDLQKWQQAPQRVDLYVGLDPAEVSIEQAKERYTQMQRGRGGPRGRPQRVFEGHFFTKDCFGEWLGEIPIIREVGIDGNVGPGANAMAARFGSGGGFDVVSMMFCMHYAFESESKARGMLKNVAGALKKGGRFLGVIPNSDVLTAKVEEHHGISPKPNGTGGGRSEDGGTPRPDFGSDDDDWDPEKSLDAPEVAPTAEKKEEAKEEQEEDGEVKEEGFQWGNEIYRVKFPGKTPQDGIFRPPFGWKYFYFLEEAVETVPEYVVPWEAFRALAEDYNLELQYRKPFPEVWEDEKDNHVLGPLSERMGVRQRDQGPLLVSKEELDAAGFYHAFCFYKV</sequence>
<keyword evidence="7" id="KW-0507">mRNA processing</keyword>
<evidence type="ECO:0000256" key="5">
    <source>
        <dbReference type="ARBA" id="ARBA00022691"/>
    </source>
</evidence>
<evidence type="ECO:0000256" key="6">
    <source>
        <dbReference type="ARBA" id="ARBA00022884"/>
    </source>
</evidence>
<dbReference type="EC" id="2.1.1.56" evidence="2"/>
<comment type="function">
    <text evidence="1">Responsible for methylating the 5'-cap structure of mRNAs.</text>
</comment>
<evidence type="ECO:0000256" key="9">
    <source>
        <dbReference type="ARBA" id="ARBA00033387"/>
    </source>
</evidence>
<evidence type="ECO:0000313" key="14">
    <source>
        <dbReference type="EMBL" id="KAF2239757.1"/>
    </source>
</evidence>
<dbReference type="InterPro" id="IPR004971">
    <property type="entry name" value="mRNA_G-N7_MeTrfase_dom"/>
</dbReference>
<dbReference type="SUPFAM" id="SSF53335">
    <property type="entry name" value="S-adenosyl-L-methionine-dependent methyltransferases"/>
    <property type="match status" value="1"/>
</dbReference>
<feature type="compositionally biased region" description="Acidic residues" evidence="12">
    <location>
        <begin position="510"/>
        <end position="519"/>
    </location>
</feature>
<feature type="compositionally biased region" description="Polar residues" evidence="12">
    <location>
        <begin position="69"/>
        <end position="90"/>
    </location>
</feature>
<keyword evidence="6" id="KW-0694">RNA-binding</keyword>
<dbReference type="InterPro" id="IPR029063">
    <property type="entry name" value="SAM-dependent_MTases_sf"/>
</dbReference>
<dbReference type="EMBL" id="ML991772">
    <property type="protein sequence ID" value="KAF2239757.1"/>
    <property type="molecule type" value="Genomic_DNA"/>
</dbReference>
<feature type="compositionally biased region" description="Basic and acidic residues" evidence="12">
    <location>
        <begin position="1"/>
        <end position="19"/>
    </location>
</feature>
<dbReference type="PANTHER" id="PTHR12189">
    <property type="entry name" value="MRNA GUANINE-7- METHYLTRANSFERASE"/>
    <property type="match status" value="1"/>
</dbReference>
<dbReference type="PROSITE" id="PS51562">
    <property type="entry name" value="RNA_CAP0_MT"/>
    <property type="match status" value="1"/>
</dbReference>
<feature type="compositionally biased region" description="Low complexity" evidence="12">
    <location>
        <begin position="174"/>
        <end position="186"/>
    </location>
</feature>
<feature type="compositionally biased region" description="Low complexity" evidence="12">
    <location>
        <begin position="20"/>
        <end position="31"/>
    </location>
</feature>
<feature type="region of interest" description="Disordered" evidence="12">
    <location>
        <begin position="1"/>
        <end position="203"/>
    </location>
</feature>
<feature type="compositionally biased region" description="Polar residues" evidence="12">
    <location>
        <begin position="32"/>
        <end position="47"/>
    </location>
</feature>
<evidence type="ECO:0000313" key="15">
    <source>
        <dbReference type="Proteomes" id="UP000800092"/>
    </source>
</evidence>
<evidence type="ECO:0000256" key="7">
    <source>
        <dbReference type="ARBA" id="ARBA00023042"/>
    </source>
</evidence>
<dbReference type="GO" id="GO:0004482">
    <property type="term" value="F:mRNA 5'-cap (guanine-N7-)-methyltransferase activity"/>
    <property type="evidence" value="ECO:0007669"/>
    <property type="project" value="UniProtKB-EC"/>
</dbReference>
<evidence type="ECO:0000256" key="10">
    <source>
        <dbReference type="ARBA" id="ARBA00044712"/>
    </source>
</evidence>
<evidence type="ECO:0000256" key="4">
    <source>
        <dbReference type="ARBA" id="ARBA00022679"/>
    </source>
</evidence>
<feature type="compositionally biased region" description="Basic and acidic residues" evidence="12">
    <location>
        <begin position="91"/>
        <end position="102"/>
    </location>
</feature>
<evidence type="ECO:0000259" key="13">
    <source>
        <dbReference type="PROSITE" id="PS51562"/>
    </source>
</evidence>
<keyword evidence="3" id="KW-0489">Methyltransferase</keyword>
<evidence type="ECO:0000256" key="3">
    <source>
        <dbReference type="ARBA" id="ARBA00022603"/>
    </source>
</evidence>
<gene>
    <name evidence="14" type="ORF">EV356DRAFT_572520</name>
</gene>
<evidence type="ECO:0000256" key="2">
    <source>
        <dbReference type="ARBA" id="ARBA00011926"/>
    </source>
</evidence>
<dbReference type="CDD" id="cd02440">
    <property type="entry name" value="AdoMet_MTases"/>
    <property type="match status" value="1"/>
</dbReference>
<accession>A0A6A6HNZ4</accession>
<name>A0A6A6HNZ4_VIRVR</name>
<dbReference type="GO" id="GO:0003723">
    <property type="term" value="F:RNA binding"/>
    <property type="evidence" value="ECO:0007669"/>
    <property type="project" value="UniProtKB-KW"/>
</dbReference>
<evidence type="ECO:0000256" key="12">
    <source>
        <dbReference type="SAM" id="MobiDB-lite"/>
    </source>
</evidence>
<keyword evidence="15" id="KW-1185">Reference proteome</keyword>
<dbReference type="Gene3D" id="3.40.50.150">
    <property type="entry name" value="Vaccinia Virus protein VP39"/>
    <property type="match status" value="1"/>
</dbReference>
<keyword evidence="7" id="KW-0506">mRNA capping</keyword>
<reference evidence="14" key="1">
    <citation type="journal article" date="2020" name="Stud. Mycol.">
        <title>101 Dothideomycetes genomes: a test case for predicting lifestyles and emergence of pathogens.</title>
        <authorList>
            <person name="Haridas S."/>
            <person name="Albert R."/>
            <person name="Binder M."/>
            <person name="Bloem J."/>
            <person name="Labutti K."/>
            <person name="Salamov A."/>
            <person name="Andreopoulos B."/>
            <person name="Baker S."/>
            <person name="Barry K."/>
            <person name="Bills G."/>
            <person name="Bluhm B."/>
            <person name="Cannon C."/>
            <person name="Castanera R."/>
            <person name="Culley D."/>
            <person name="Daum C."/>
            <person name="Ezra D."/>
            <person name="Gonzalez J."/>
            <person name="Henrissat B."/>
            <person name="Kuo A."/>
            <person name="Liang C."/>
            <person name="Lipzen A."/>
            <person name="Lutzoni F."/>
            <person name="Magnuson J."/>
            <person name="Mondo S."/>
            <person name="Nolan M."/>
            <person name="Ohm R."/>
            <person name="Pangilinan J."/>
            <person name="Park H.-J."/>
            <person name="Ramirez L."/>
            <person name="Alfaro M."/>
            <person name="Sun H."/>
            <person name="Tritt A."/>
            <person name="Yoshinaga Y."/>
            <person name="Zwiers L.-H."/>
            <person name="Turgeon B."/>
            <person name="Goodwin S."/>
            <person name="Spatafora J."/>
            <person name="Crous P."/>
            <person name="Grigoriev I."/>
        </authorList>
    </citation>
    <scope>NUCLEOTIDE SEQUENCE</scope>
    <source>
        <strain evidence="14">Tuck. ex Michener</strain>
    </source>
</reference>
<evidence type="ECO:0000256" key="11">
    <source>
        <dbReference type="ARBA" id="ARBA00049739"/>
    </source>
</evidence>
<feature type="region of interest" description="Disordered" evidence="12">
    <location>
        <begin position="454"/>
        <end position="523"/>
    </location>
</feature>
<keyword evidence="4" id="KW-0808">Transferase</keyword>
<dbReference type="Pfam" id="PF03291">
    <property type="entry name" value="mRNA_G-N7_MeTrfase"/>
    <property type="match status" value="2"/>
</dbReference>
<dbReference type="PANTHER" id="PTHR12189:SF2">
    <property type="entry name" value="MRNA CAP GUANINE-N7 METHYLTRANSFERASE"/>
    <property type="match status" value="1"/>
</dbReference>
<dbReference type="InterPro" id="IPR039753">
    <property type="entry name" value="RG7MT1"/>
</dbReference>
<proteinExistence type="predicted"/>
<evidence type="ECO:0000256" key="1">
    <source>
        <dbReference type="ARBA" id="ARBA00003378"/>
    </source>
</evidence>
<dbReference type="AlphaFoldDB" id="A0A6A6HNZ4"/>
<dbReference type="GO" id="GO:0005634">
    <property type="term" value="C:nucleus"/>
    <property type="evidence" value="ECO:0007669"/>
    <property type="project" value="TreeGrafter"/>
</dbReference>
<organism evidence="14 15">
    <name type="scientific">Viridothelium virens</name>
    <name type="common">Speckled blister lichen</name>
    <name type="synonym">Trypethelium virens</name>
    <dbReference type="NCBI Taxonomy" id="1048519"/>
    <lineage>
        <taxon>Eukaryota</taxon>
        <taxon>Fungi</taxon>
        <taxon>Dikarya</taxon>
        <taxon>Ascomycota</taxon>
        <taxon>Pezizomycotina</taxon>
        <taxon>Dothideomycetes</taxon>
        <taxon>Dothideomycetes incertae sedis</taxon>
        <taxon>Trypetheliales</taxon>
        <taxon>Trypetheliaceae</taxon>
        <taxon>Viridothelium</taxon>
    </lineage>
</organism>
<protein>
    <recommendedName>
        <fullName evidence="11">mRNA cap guanine-N(7) methyltransferase</fullName>
        <ecNumber evidence="2">2.1.1.56</ecNumber>
    </recommendedName>
    <alternativeName>
        <fullName evidence="8">mRNA (guanine-N(7))-methyltransferase</fullName>
    </alternativeName>
    <alternativeName>
        <fullName evidence="9">mRNA cap methyltransferase</fullName>
    </alternativeName>
</protein>
<keyword evidence="5" id="KW-0949">S-adenosyl-L-methionine</keyword>